<dbReference type="Proteomes" id="UP000297635">
    <property type="component" value="Unassembled WGS sequence"/>
</dbReference>
<protein>
    <submittedName>
        <fullName evidence="2">DUF3256 family protein</fullName>
    </submittedName>
</protein>
<gene>
    <name evidence="2" type="ORF">EZ315_06045</name>
</gene>
<proteinExistence type="predicted"/>
<dbReference type="AlphaFoldDB" id="A0A4Z0V512"/>
<dbReference type="Pfam" id="PF11644">
    <property type="entry name" value="DUF3256"/>
    <property type="match status" value="1"/>
</dbReference>
<name>A0A4Z0V512_9BACT</name>
<feature type="signal peptide" evidence="1">
    <location>
        <begin position="1"/>
        <end position="21"/>
    </location>
</feature>
<evidence type="ECO:0000256" key="1">
    <source>
        <dbReference type="SAM" id="SignalP"/>
    </source>
</evidence>
<reference evidence="2 3" key="1">
    <citation type="submission" date="2019-02" db="EMBL/GenBank/DDBJ databases">
        <title>Isolation and identification of novel species under the genus Muribaculum.</title>
        <authorList>
            <person name="Miyake S."/>
            <person name="Ding Y."/>
            <person name="Low A."/>
            <person name="Soh M."/>
            <person name="Seedorf H."/>
        </authorList>
    </citation>
    <scope>NUCLEOTIDE SEQUENCE [LARGE SCALE GENOMIC DNA]</scope>
    <source>
        <strain evidence="2 3">TLL-A3</strain>
    </source>
</reference>
<dbReference type="SUPFAM" id="SSF160925">
    <property type="entry name" value="PG1388-like"/>
    <property type="match status" value="1"/>
</dbReference>
<dbReference type="InterPro" id="IPR021670">
    <property type="entry name" value="DUF3256"/>
</dbReference>
<evidence type="ECO:0000313" key="3">
    <source>
        <dbReference type="Proteomes" id="UP000297635"/>
    </source>
</evidence>
<feature type="chain" id="PRO_5021389276" evidence="1">
    <location>
        <begin position="22"/>
        <end position="207"/>
    </location>
</feature>
<sequence>MRFMRYLIFAIIALSGLAASAQLTASKAFTSAPSDVFPLLDTNTRMDMVDYYNSGLATPSANRMDGRSSVTDLSPASLTVKISESSSAQVAILAAGSDTVIAVVSTVAAPGLDSTLKFYDREWKPLQASRYFTAPAWKEWVTQGHDAAEVTAYAPFMLASYYIDPAKGTLTVTNNLSTFLDEDVYEMVAPALHPSLVYRWNGKRFTL</sequence>
<dbReference type="EMBL" id="SJSA01000001">
    <property type="protein sequence ID" value="TGG40276.1"/>
    <property type="molecule type" value="Genomic_DNA"/>
</dbReference>
<accession>A0A4Z0V512</accession>
<evidence type="ECO:0000313" key="2">
    <source>
        <dbReference type="EMBL" id="TGG40276.1"/>
    </source>
</evidence>
<keyword evidence="1" id="KW-0732">Signal</keyword>
<organism evidence="2 3">
    <name type="scientific">Duncaniella freteri</name>
    <dbReference type="NCBI Taxonomy" id="2530391"/>
    <lineage>
        <taxon>Bacteria</taxon>
        <taxon>Pseudomonadati</taxon>
        <taxon>Bacteroidota</taxon>
        <taxon>Bacteroidia</taxon>
        <taxon>Bacteroidales</taxon>
        <taxon>Muribaculaceae</taxon>
        <taxon>Duncaniella</taxon>
    </lineage>
</organism>
<keyword evidence="3" id="KW-1185">Reference proteome</keyword>
<comment type="caution">
    <text evidence="2">The sequence shown here is derived from an EMBL/GenBank/DDBJ whole genome shotgun (WGS) entry which is preliminary data.</text>
</comment>